<reference evidence="2 3" key="1">
    <citation type="journal article" date="2014" name="Genome Announc.">
        <title>Draft Genome Sequence of Streptomyces fradiae ATCC 19609, a Strain Highly Sensitive to Antibiotics.</title>
        <authorList>
            <person name="Bekker O.B."/>
            <person name="Klimina K.M."/>
            <person name="Vatlin A.A."/>
            <person name="Zakharevich N.V."/>
            <person name="Kasianov A.S."/>
            <person name="Danilenko V.N."/>
        </authorList>
    </citation>
    <scope>NUCLEOTIDE SEQUENCE [LARGE SCALE GENOMIC DNA]</scope>
    <source>
        <strain evidence="2 3">ATCC 19609</strain>
    </source>
</reference>
<dbReference type="AlphaFoldDB" id="A0A3R7LL91"/>
<dbReference type="EMBL" id="JNAD02000013">
    <property type="protein sequence ID" value="RKM92632.1"/>
    <property type="molecule type" value="Genomic_DNA"/>
</dbReference>
<protein>
    <submittedName>
        <fullName evidence="2">DNA primase</fullName>
    </submittedName>
</protein>
<evidence type="ECO:0000313" key="2">
    <source>
        <dbReference type="EMBL" id="RKM92632.1"/>
    </source>
</evidence>
<keyword evidence="3" id="KW-1185">Reference proteome</keyword>
<dbReference type="Proteomes" id="UP000028058">
    <property type="component" value="Unassembled WGS sequence"/>
</dbReference>
<dbReference type="InterPro" id="IPR015330">
    <property type="entry name" value="DNA_primase/pol_bifunc_N"/>
</dbReference>
<feature type="domain" description="DNA primase/polymerase bifunctional N-terminal" evidence="1">
    <location>
        <begin position="2"/>
        <end position="220"/>
    </location>
</feature>
<dbReference type="RefSeq" id="WP_043467698.1">
    <property type="nucleotide sequence ID" value="NZ_JNAD02000013.1"/>
</dbReference>
<evidence type="ECO:0000259" key="1">
    <source>
        <dbReference type="SMART" id="SM00943"/>
    </source>
</evidence>
<comment type="caution">
    <text evidence="2">The sequence shown here is derived from an EMBL/GenBank/DDBJ whole genome shotgun (WGS) entry which is preliminary data.</text>
</comment>
<dbReference type="OrthoDB" id="3218228at2"/>
<accession>A0A3R7LL91</accession>
<dbReference type="CDD" id="cd04859">
    <property type="entry name" value="Prim_Pol"/>
    <property type="match status" value="1"/>
</dbReference>
<dbReference type="SUPFAM" id="SSF56747">
    <property type="entry name" value="Prim-pol domain"/>
    <property type="match status" value="1"/>
</dbReference>
<gene>
    <name evidence="2" type="ORF">SFRA_024925</name>
</gene>
<proteinExistence type="predicted"/>
<sequence length="349" mass="36963">MAAWCARRGWPVFPLRAGHKTPRPGCSRCRQASDHYVPHAPAGCPCITQGRWCHGFYAATLDTERVARWWRERPVPGVGVATGPASLVVVDVDCHADGPVAASRVLPGFDVSEQEAQEVRTGLDTWKLLARLAGGPDAADAVQTLTVATPSGGRHLWFTAPRGTRWASSAGGDHGGRALGWQLDVRAEGGYIVAPGTLTQTGAYRAVGKVRLPALLPGWLAGALQRTGHLLQSVPRPRATAVPNLARQVAAPQAESAWASAVVATALAQVTECERLPEGSGWSTKLNKAAFTIGGLVAAGLVASDADARRALADAAMQARPQREQEAHRIIRSGLIAGQRRPLNPTKDR</sequence>
<name>A0A3R7LL91_9ACTN</name>
<dbReference type="SMART" id="SM00943">
    <property type="entry name" value="Prim-Pol"/>
    <property type="match status" value="1"/>
</dbReference>
<organism evidence="2 3">
    <name type="scientific">Streptomyces xinghaiensis</name>
    <dbReference type="NCBI Taxonomy" id="1038928"/>
    <lineage>
        <taxon>Bacteria</taxon>
        <taxon>Bacillati</taxon>
        <taxon>Actinomycetota</taxon>
        <taxon>Actinomycetes</taxon>
        <taxon>Kitasatosporales</taxon>
        <taxon>Streptomycetaceae</taxon>
        <taxon>Streptomyces</taxon>
    </lineage>
</organism>
<evidence type="ECO:0000313" key="3">
    <source>
        <dbReference type="Proteomes" id="UP000028058"/>
    </source>
</evidence>
<dbReference type="Pfam" id="PF09250">
    <property type="entry name" value="Prim-Pol"/>
    <property type="match status" value="1"/>
</dbReference>